<dbReference type="InterPro" id="IPR000917">
    <property type="entry name" value="Sulfatase_N"/>
</dbReference>
<dbReference type="OrthoDB" id="9762324at2"/>
<dbReference type="Pfam" id="PF00884">
    <property type="entry name" value="Sulfatase"/>
    <property type="match status" value="1"/>
</dbReference>
<dbReference type="RefSeq" id="WP_052881190.1">
    <property type="nucleotide sequence ID" value="NZ_CP010904.1"/>
</dbReference>
<dbReference type="EMBL" id="CP010904">
    <property type="protein sequence ID" value="AKJ63794.1"/>
    <property type="molecule type" value="Genomic_DNA"/>
</dbReference>
<feature type="chain" id="PRO_5005184007" evidence="2">
    <location>
        <begin position="20"/>
        <end position="528"/>
    </location>
</feature>
<dbReference type="Proteomes" id="UP000035268">
    <property type="component" value="Chromosome"/>
</dbReference>
<dbReference type="PANTHER" id="PTHR42693">
    <property type="entry name" value="ARYLSULFATASE FAMILY MEMBER"/>
    <property type="match status" value="1"/>
</dbReference>
<dbReference type="GO" id="GO:0004065">
    <property type="term" value="F:arylsulfatase activity"/>
    <property type="evidence" value="ECO:0007669"/>
    <property type="project" value="UniProtKB-EC"/>
</dbReference>
<keyword evidence="5" id="KW-1185">Reference proteome</keyword>
<accession>A0A0G3EHY5</accession>
<reference evidence="4 5" key="2">
    <citation type="journal article" date="2016" name="ISME J.">
        <title>Characterization of the first cultured representative of Verrucomicrobia subdivision 5 indicates the proposal of a novel phylum.</title>
        <authorList>
            <person name="Spring S."/>
            <person name="Bunk B."/>
            <person name="Sproer C."/>
            <person name="Schumann P."/>
            <person name="Rohde M."/>
            <person name="Tindall B.J."/>
            <person name="Klenk H.P."/>
        </authorList>
    </citation>
    <scope>NUCLEOTIDE SEQUENCE [LARGE SCALE GENOMIC DNA]</scope>
    <source>
        <strain evidence="4 5">L21-Fru-AB</strain>
    </source>
</reference>
<organism evidence="4 5">
    <name type="scientific">Kiritimatiella glycovorans</name>
    <dbReference type="NCBI Taxonomy" id="1307763"/>
    <lineage>
        <taxon>Bacteria</taxon>
        <taxon>Pseudomonadati</taxon>
        <taxon>Kiritimatiellota</taxon>
        <taxon>Kiritimatiellia</taxon>
        <taxon>Kiritimatiellales</taxon>
        <taxon>Kiritimatiellaceae</taxon>
        <taxon>Kiritimatiella</taxon>
    </lineage>
</organism>
<evidence type="ECO:0000259" key="3">
    <source>
        <dbReference type="Pfam" id="PF00884"/>
    </source>
</evidence>
<reference evidence="5" key="1">
    <citation type="submission" date="2015-02" db="EMBL/GenBank/DDBJ databases">
        <title>Description and complete genome sequence of the first cultured representative of the subdivision 5 of the Verrucomicrobia phylum.</title>
        <authorList>
            <person name="Spring S."/>
            <person name="Bunk B."/>
            <person name="Sproer C."/>
            <person name="Klenk H.-P."/>
        </authorList>
    </citation>
    <scope>NUCLEOTIDE SEQUENCE [LARGE SCALE GENOMIC DNA]</scope>
    <source>
        <strain evidence="5">L21-Fru-AB</strain>
    </source>
</reference>
<dbReference type="KEGG" id="vbl:L21SP4_00522"/>
<dbReference type="STRING" id="1307763.L21SP4_00522"/>
<dbReference type="InterPro" id="IPR050738">
    <property type="entry name" value="Sulfatase"/>
</dbReference>
<name>A0A0G3EHY5_9BACT</name>
<evidence type="ECO:0000256" key="1">
    <source>
        <dbReference type="ARBA" id="ARBA00008779"/>
    </source>
</evidence>
<evidence type="ECO:0000313" key="4">
    <source>
        <dbReference type="EMBL" id="AKJ63794.1"/>
    </source>
</evidence>
<dbReference type="Gene3D" id="3.40.720.10">
    <property type="entry name" value="Alkaline Phosphatase, subunit A"/>
    <property type="match status" value="1"/>
</dbReference>
<keyword evidence="4" id="KW-0378">Hydrolase</keyword>
<evidence type="ECO:0000313" key="5">
    <source>
        <dbReference type="Proteomes" id="UP000035268"/>
    </source>
</evidence>
<gene>
    <name evidence="4" type="ORF">L21SP4_00522</name>
</gene>
<evidence type="ECO:0000256" key="2">
    <source>
        <dbReference type="SAM" id="SignalP"/>
    </source>
</evidence>
<dbReference type="SUPFAM" id="SSF53649">
    <property type="entry name" value="Alkaline phosphatase-like"/>
    <property type="match status" value="1"/>
</dbReference>
<feature type="signal peptide" evidence="2">
    <location>
        <begin position="1"/>
        <end position="19"/>
    </location>
</feature>
<dbReference type="InterPro" id="IPR017850">
    <property type="entry name" value="Alkaline_phosphatase_core_sf"/>
</dbReference>
<dbReference type="AlphaFoldDB" id="A0A0G3EHY5"/>
<protein>
    <submittedName>
        <fullName evidence="4">Arylsulfatase</fullName>
        <ecNumber evidence="4">3.1.6.1</ecNumber>
    </submittedName>
</protein>
<comment type="similarity">
    <text evidence="1">Belongs to the sulfatase family.</text>
</comment>
<dbReference type="CDD" id="cd16027">
    <property type="entry name" value="SGSH"/>
    <property type="match status" value="1"/>
</dbReference>
<feature type="domain" description="Sulfatase N-terminal" evidence="3">
    <location>
        <begin position="23"/>
        <end position="336"/>
    </location>
</feature>
<dbReference type="EC" id="3.1.6.1" evidence="4"/>
<dbReference type="PANTHER" id="PTHR42693:SF33">
    <property type="entry name" value="ARYLSULFATASE"/>
    <property type="match status" value="1"/>
</dbReference>
<proteinExistence type="inferred from homology"/>
<sequence length="528" mass="58834" precursor="true">MQWLKYILLTMHMTGAAMAAPRPNVVILFADDLGRYAGAYADPDHPSPNDIIDTPVFDRIAREGALFNNAFVSAPSCTPSRAALHTGRHFFRNGSHSQLHHPWDGDPQTDPFREVIGIAAPLRKAGYAVGYAGKVHVRDSLIGGKEVQFNGAGRDMNRFSQLVAPADDPASAKAAILEQIRRNFRAFLETRARNQPIYYSLHPMNTHRKWVRGSGSSIWGLDPDNLKGRLPPYVPDVPEVREDFADYLGEAMAFDAYCGVILEELERLGELGNTLFVISGDHGAPGFPRGKANVNDFGSRVLLAMRWPGSIEPGRVIDTPVSLVDLAPTFADAAGVAMPEDIDGESLLPVLRRGGDEDALRGWALIGREVHDGTAREGLLPYPVRALRTREFLYVVNFKPDRWPAGDPNRALESPPPPEDLWARNTFLGYGDIDASPTKGWLVHHREAPEAERAVAMGLEKRPREELYDLRRDPDQLHNLAGDPEYAPVRERMNRRLMDLLRRGEDPRLTDAFDRPFYLKNKSIRGGH</sequence>
<keyword evidence="2" id="KW-0732">Signal</keyword>